<dbReference type="Proteomes" id="UP001597297">
    <property type="component" value="Unassembled WGS sequence"/>
</dbReference>
<keyword evidence="2" id="KW-0812">Transmembrane</keyword>
<keyword evidence="4" id="KW-1185">Reference proteome</keyword>
<name>A0ABW5E4W1_9BACT</name>
<gene>
    <name evidence="3" type="ORF">ACFSQZ_13000</name>
</gene>
<keyword evidence="2" id="KW-1133">Transmembrane helix</keyword>
<reference evidence="4" key="1">
    <citation type="journal article" date="2019" name="Int. J. Syst. Evol. Microbiol.">
        <title>The Global Catalogue of Microorganisms (GCM) 10K type strain sequencing project: providing services to taxonomists for standard genome sequencing and annotation.</title>
        <authorList>
            <consortium name="The Broad Institute Genomics Platform"/>
            <consortium name="The Broad Institute Genome Sequencing Center for Infectious Disease"/>
            <person name="Wu L."/>
            <person name="Ma J."/>
        </authorList>
    </citation>
    <scope>NUCLEOTIDE SEQUENCE [LARGE SCALE GENOMIC DNA]</scope>
    <source>
        <strain evidence="4">JCM 16545</strain>
    </source>
</reference>
<dbReference type="Pfam" id="PF07963">
    <property type="entry name" value="N_methyl"/>
    <property type="match status" value="1"/>
</dbReference>
<dbReference type="SUPFAM" id="SSF54523">
    <property type="entry name" value="Pili subunits"/>
    <property type="match status" value="1"/>
</dbReference>
<dbReference type="Gene3D" id="3.30.700.10">
    <property type="entry name" value="Glycoprotein, Type 4 Pilin"/>
    <property type="match status" value="1"/>
</dbReference>
<evidence type="ECO:0000256" key="1">
    <source>
        <dbReference type="SAM" id="MobiDB-lite"/>
    </source>
</evidence>
<organism evidence="3 4">
    <name type="scientific">Rubritalea spongiae</name>
    <dbReference type="NCBI Taxonomy" id="430797"/>
    <lineage>
        <taxon>Bacteria</taxon>
        <taxon>Pseudomonadati</taxon>
        <taxon>Verrucomicrobiota</taxon>
        <taxon>Verrucomicrobiia</taxon>
        <taxon>Verrucomicrobiales</taxon>
        <taxon>Rubritaleaceae</taxon>
        <taxon>Rubritalea</taxon>
    </lineage>
</organism>
<dbReference type="InterPro" id="IPR012902">
    <property type="entry name" value="N_methyl_site"/>
</dbReference>
<feature type="compositionally biased region" description="Basic and acidic residues" evidence="1">
    <location>
        <begin position="187"/>
        <end position="199"/>
    </location>
</feature>
<keyword evidence="2" id="KW-0472">Membrane</keyword>
<proteinExistence type="predicted"/>
<evidence type="ECO:0000256" key="2">
    <source>
        <dbReference type="SAM" id="Phobius"/>
    </source>
</evidence>
<evidence type="ECO:0000313" key="3">
    <source>
        <dbReference type="EMBL" id="MFD2277392.1"/>
    </source>
</evidence>
<comment type="caution">
    <text evidence="3">The sequence shown here is derived from an EMBL/GenBank/DDBJ whole genome shotgun (WGS) entry which is preliminary data.</text>
</comment>
<protein>
    <submittedName>
        <fullName evidence="3">Type II secretion system protein</fullName>
    </submittedName>
</protein>
<dbReference type="EMBL" id="JBHUJC010000041">
    <property type="protein sequence ID" value="MFD2277392.1"/>
    <property type="molecule type" value="Genomic_DNA"/>
</dbReference>
<dbReference type="RefSeq" id="WP_377093823.1">
    <property type="nucleotide sequence ID" value="NZ_JBHSJM010000001.1"/>
</dbReference>
<sequence length="208" mass="22887">MKNPTHISKSKNGFSLIELLVVIVIIASLAAISYGPIMNTIKDSRIQAGNKLANDLIFAVEQFEQKYDYLPYVETNDGVVIYEDDTLLDLITILMGEEGSSDINPNNLEFFNYQEAENGVDGIAYEPSSRGMPPGLRDPFGQNITLIIDYTGDNKIDLANTPFSGHTDNNGKPLVIRRVAVAGSEGPNEKFYEGTTDKDDPNDDVTSF</sequence>
<feature type="region of interest" description="Disordered" evidence="1">
    <location>
        <begin position="185"/>
        <end position="208"/>
    </location>
</feature>
<accession>A0ABW5E4W1</accession>
<feature type="transmembrane region" description="Helical" evidence="2">
    <location>
        <begin position="12"/>
        <end position="35"/>
    </location>
</feature>
<evidence type="ECO:0000313" key="4">
    <source>
        <dbReference type="Proteomes" id="UP001597297"/>
    </source>
</evidence>
<dbReference type="NCBIfam" id="TIGR02532">
    <property type="entry name" value="IV_pilin_GFxxxE"/>
    <property type="match status" value="1"/>
</dbReference>
<dbReference type="InterPro" id="IPR045584">
    <property type="entry name" value="Pilin-like"/>
</dbReference>